<dbReference type="AlphaFoldDB" id="A0A0C3BTN9"/>
<reference evidence="1 2" key="1">
    <citation type="submission" date="2014-04" db="EMBL/GenBank/DDBJ databases">
        <authorList>
            <consortium name="DOE Joint Genome Institute"/>
            <person name="Kuo A."/>
            <person name="Gay G."/>
            <person name="Dore J."/>
            <person name="Kohler A."/>
            <person name="Nagy L.G."/>
            <person name="Floudas D."/>
            <person name="Copeland A."/>
            <person name="Barry K.W."/>
            <person name="Cichocki N."/>
            <person name="Veneault-Fourrey C."/>
            <person name="LaButti K."/>
            <person name="Lindquist E.A."/>
            <person name="Lipzen A."/>
            <person name="Lundell T."/>
            <person name="Morin E."/>
            <person name="Murat C."/>
            <person name="Sun H."/>
            <person name="Tunlid A."/>
            <person name="Henrissat B."/>
            <person name="Grigoriev I.V."/>
            <person name="Hibbett D.S."/>
            <person name="Martin F."/>
            <person name="Nordberg H.P."/>
            <person name="Cantor M.N."/>
            <person name="Hua S.X."/>
        </authorList>
    </citation>
    <scope>NUCLEOTIDE SEQUENCE [LARGE SCALE GENOMIC DNA]</scope>
    <source>
        <strain evidence="2">h7</strain>
    </source>
</reference>
<name>A0A0C3BTN9_HEBCY</name>
<proteinExistence type="predicted"/>
<reference evidence="2" key="2">
    <citation type="submission" date="2015-01" db="EMBL/GenBank/DDBJ databases">
        <title>Evolutionary Origins and Diversification of the Mycorrhizal Mutualists.</title>
        <authorList>
            <consortium name="DOE Joint Genome Institute"/>
            <consortium name="Mycorrhizal Genomics Consortium"/>
            <person name="Kohler A."/>
            <person name="Kuo A."/>
            <person name="Nagy L.G."/>
            <person name="Floudas D."/>
            <person name="Copeland A."/>
            <person name="Barry K.W."/>
            <person name="Cichocki N."/>
            <person name="Veneault-Fourrey C."/>
            <person name="LaButti K."/>
            <person name="Lindquist E.A."/>
            <person name="Lipzen A."/>
            <person name="Lundell T."/>
            <person name="Morin E."/>
            <person name="Murat C."/>
            <person name="Riley R."/>
            <person name="Ohm R."/>
            <person name="Sun H."/>
            <person name="Tunlid A."/>
            <person name="Henrissat B."/>
            <person name="Grigoriev I.V."/>
            <person name="Hibbett D.S."/>
            <person name="Martin F."/>
        </authorList>
    </citation>
    <scope>NUCLEOTIDE SEQUENCE [LARGE SCALE GENOMIC DNA]</scope>
    <source>
        <strain evidence="2">h7</strain>
    </source>
</reference>
<evidence type="ECO:0000313" key="2">
    <source>
        <dbReference type="Proteomes" id="UP000053424"/>
    </source>
</evidence>
<dbReference type="HOGENOM" id="CLU_077575_1_0_1"/>
<dbReference type="Proteomes" id="UP000053424">
    <property type="component" value="Unassembled WGS sequence"/>
</dbReference>
<feature type="non-terminal residue" evidence="1">
    <location>
        <position position="1"/>
    </location>
</feature>
<accession>A0A0C3BTN9</accession>
<keyword evidence="2" id="KW-1185">Reference proteome</keyword>
<gene>
    <name evidence="1" type="ORF">M413DRAFT_37372</name>
</gene>
<dbReference type="EMBL" id="KN831866">
    <property type="protein sequence ID" value="KIM34726.1"/>
    <property type="molecule type" value="Genomic_DNA"/>
</dbReference>
<evidence type="ECO:0000313" key="1">
    <source>
        <dbReference type="EMBL" id="KIM34726.1"/>
    </source>
</evidence>
<evidence type="ECO:0008006" key="3">
    <source>
        <dbReference type="Google" id="ProtNLM"/>
    </source>
</evidence>
<protein>
    <recommendedName>
        <fullName evidence="3">Reverse transcriptase domain-containing protein</fullName>
    </recommendedName>
</protein>
<sequence length="176" mass="20182">LRRSNLRGIEVEGMTRKLLVTLFADDTLVYLRKDDDFKILEEILARFCMASTAKFNLDKTEYLPIGEKDFRKEVVENRKVGNNRIPPGVRIIKDGDAMRTLGAWVGNNADTTKQWETIVKNQEKIIDIWKGNHLSYQGKALVLKALVQSKAIFLATVNGMPRTVENTITKMYKDFM</sequence>
<dbReference type="OrthoDB" id="2205812at2759"/>
<feature type="non-terminal residue" evidence="1">
    <location>
        <position position="176"/>
    </location>
</feature>
<dbReference type="STRING" id="686832.A0A0C3BTN9"/>
<organism evidence="1 2">
    <name type="scientific">Hebeloma cylindrosporum</name>
    <dbReference type="NCBI Taxonomy" id="76867"/>
    <lineage>
        <taxon>Eukaryota</taxon>
        <taxon>Fungi</taxon>
        <taxon>Dikarya</taxon>
        <taxon>Basidiomycota</taxon>
        <taxon>Agaricomycotina</taxon>
        <taxon>Agaricomycetes</taxon>
        <taxon>Agaricomycetidae</taxon>
        <taxon>Agaricales</taxon>
        <taxon>Agaricineae</taxon>
        <taxon>Hymenogastraceae</taxon>
        <taxon>Hebeloma</taxon>
    </lineage>
</organism>